<evidence type="ECO:0000313" key="9">
    <source>
        <dbReference type="EMBL" id="EFN55937.1"/>
    </source>
</evidence>
<dbReference type="eggNOG" id="KOG2533">
    <property type="taxonomic scope" value="Eukaryota"/>
</dbReference>
<dbReference type="InParanoid" id="E1ZDY5"/>
<dbReference type="InterPro" id="IPR020846">
    <property type="entry name" value="MFS_dom"/>
</dbReference>
<feature type="transmembrane region" description="Helical" evidence="7">
    <location>
        <begin position="309"/>
        <end position="331"/>
    </location>
</feature>
<feature type="region of interest" description="Disordered" evidence="6">
    <location>
        <begin position="211"/>
        <end position="240"/>
    </location>
</feature>
<feature type="transmembrane region" description="Helical" evidence="7">
    <location>
        <begin position="343"/>
        <end position="362"/>
    </location>
</feature>
<evidence type="ECO:0000256" key="7">
    <source>
        <dbReference type="SAM" id="Phobius"/>
    </source>
</evidence>
<dbReference type="RefSeq" id="XP_005848039.1">
    <property type="nucleotide sequence ID" value="XM_005847977.1"/>
</dbReference>
<dbReference type="PROSITE" id="PS50850">
    <property type="entry name" value="MFS"/>
    <property type="match status" value="1"/>
</dbReference>
<dbReference type="EMBL" id="GL433843">
    <property type="protein sequence ID" value="EFN55937.1"/>
    <property type="molecule type" value="Genomic_DNA"/>
</dbReference>
<feature type="domain" description="Major facilitator superfamily (MFS) profile" evidence="8">
    <location>
        <begin position="1"/>
        <end position="459"/>
    </location>
</feature>
<dbReference type="SUPFAM" id="SSF103473">
    <property type="entry name" value="MFS general substrate transporter"/>
    <property type="match status" value="1"/>
</dbReference>
<dbReference type="Proteomes" id="UP000008141">
    <property type="component" value="Unassembled WGS sequence"/>
</dbReference>
<evidence type="ECO:0000256" key="6">
    <source>
        <dbReference type="SAM" id="MobiDB-lite"/>
    </source>
</evidence>
<feature type="transmembrane region" description="Helical" evidence="7">
    <location>
        <begin position="80"/>
        <end position="106"/>
    </location>
</feature>
<evidence type="ECO:0000256" key="3">
    <source>
        <dbReference type="ARBA" id="ARBA00022692"/>
    </source>
</evidence>
<evidence type="ECO:0000259" key="8">
    <source>
        <dbReference type="PROSITE" id="PS50850"/>
    </source>
</evidence>
<proteinExistence type="predicted"/>
<evidence type="ECO:0000256" key="4">
    <source>
        <dbReference type="ARBA" id="ARBA00022989"/>
    </source>
</evidence>
<dbReference type="AlphaFoldDB" id="E1ZDY5"/>
<keyword evidence="4 7" id="KW-1133">Transmembrane helix</keyword>
<keyword evidence="3 7" id="KW-0812">Transmembrane</keyword>
<dbReference type="OMA" id="QPLFWTF"/>
<feature type="transmembrane region" description="Helical" evidence="7">
    <location>
        <begin position="401"/>
        <end position="427"/>
    </location>
</feature>
<gene>
    <name evidence="9" type="ORF">CHLNCDRAFT_145219</name>
</gene>
<dbReference type="KEGG" id="cvr:CHLNCDRAFT_145219"/>
<evidence type="ECO:0000256" key="2">
    <source>
        <dbReference type="ARBA" id="ARBA00022448"/>
    </source>
</evidence>
<feature type="transmembrane region" description="Helical" evidence="7">
    <location>
        <begin position="118"/>
        <end position="138"/>
    </location>
</feature>
<evidence type="ECO:0000313" key="10">
    <source>
        <dbReference type="Proteomes" id="UP000008141"/>
    </source>
</evidence>
<organism evidence="10">
    <name type="scientific">Chlorella variabilis</name>
    <name type="common">Green alga</name>
    <dbReference type="NCBI Taxonomy" id="554065"/>
    <lineage>
        <taxon>Eukaryota</taxon>
        <taxon>Viridiplantae</taxon>
        <taxon>Chlorophyta</taxon>
        <taxon>core chlorophytes</taxon>
        <taxon>Trebouxiophyceae</taxon>
        <taxon>Chlorellales</taxon>
        <taxon>Chlorellaceae</taxon>
        <taxon>Chlorella clade</taxon>
        <taxon>Chlorella</taxon>
    </lineage>
</organism>
<protein>
    <recommendedName>
        <fullName evidence="8">Major facilitator superfamily (MFS) profile domain-containing protein</fullName>
    </recommendedName>
</protein>
<accession>E1ZDY5</accession>
<dbReference type="GO" id="GO:0022857">
    <property type="term" value="F:transmembrane transporter activity"/>
    <property type="evidence" value="ECO:0007669"/>
    <property type="project" value="InterPro"/>
</dbReference>
<feature type="transmembrane region" description="Helical" evidence="7">
    <location>
        <begin position="368"/>
        <end position="389"/>
    </location>
</feature>
<feature type="transmembrane region" description="Helical" evidence="7">
    <location>
        <begin position="433"/>
        <end position="454"/>
    </location>
</feature>
<sequence>MFFIGYLAQIPANMACVALGPRRWLPMLLVAWGAVAMCFAAVGSMASFLALRLLLGVAEAGAYPAIMYLLSLFYPPRSLGLAYTCVATATAVAGLLGAPLAAALMLLDGAAGLRGWQWLFLAEGMLPILLAAALPFLLPSSPLTARFLAPAQQQWLWREVQGHGKDIELVAPPRAAAGALDQAGSEDGNAHGSTCVEDVALLQSEQAVAGRGGRPAAAWEAGKAAGEEERGGGGDSEGGRWSGGLSAAAVRAGLLDRRVWHLSAAMLLIDVCMNSCNFWIPSIVKAALLGQLQSDGGGGSAGASPTTALLVKSSLLSALPFCGAALCMVANAQHAKRADERRLHTAVPMLAAALGLAALPMLSAAGPAPALLALTLAASGIWATHGPFFSWPSAFLDQRSAAIGFALVKTGGAVGGFAGPFLVGALADAFSGYTAAMVLLAGVAAGSAALVYVFDDRRP</sequence>
<dbReference type="InterPro" id="IPR036259">
    <property type="entry name" value="MFS_trans_sf"/>
</dbReference>
<keyword evidence="2" id="KW-0813">Transport</keyword>
<name>E1ZDY5_CHLVA</name>
<reference evidence="9 10" key="1">
    <citation type="journal article" date="2010" name="Plant Cell">
        <title>The Chlorella variabilis NC64A genome reveals adaptation to photosymbiosis, coevolution with viruses, and cryptic sex.</title>
        <authorList>
            <person name="Blanc G."/>
            <person name="Duncan G."/>
            <person name="Agarkova I."/>
            <person name="Borodovsky M."/>
            <person name="Gurnon J."/>
            <person name="Kuo A."/>
            <person name="Lindquist E."/>
            <person name="Lucas S."/>
            <person name="Pangilinan J."/>
            <person name="Polle J."/>
            <person name="Salamov A."/>
            <person name="Terry A."/>
            <person name="Yamada T."/>
            <person name="Dunigan D.D."/>
            <person name="Grigoriev I.V."/>
            <person name="Claverie J.M."/>
            <person name="Van Etten J.L."/>
        </authorList>
    </citation>
    <scope>NUCLEOTIDE SEQUENCE [LARGE SCALE GENOMIC DNA]</scope>
    <source>
        <strain evidence="9 10">NC64A</strain>
    </source>
</reference>
<dbReference type="Pfam" id="PF07690">
    <property type="entry name" value="MFS_1"/>
    <property type="match status" value="1"/>
</dbReference>
<feature type="transmembrane region" description="Helical" evidence="7">
    <location>
        <begin position="24"/>
        <end position="46"/>
    </location>
</feature>
<feature type="compositionally biased region" description="Low complexity" evidence="6">
    <location>
        <begin position="214"/>
        <end position="224"/>
    </location>
</feature>
<dbReference type="PANTHER" id="PTHR43791:SF36">
    <property type="entry name" value="TRANSPORTER, PUTATIVE (AFU_ORTHOLOGUE AFUA_6G08340)-RELATED"/>
    <property type="match status" value="1"/>
</dbReference>
<feature type="transmembrane region" description="Helical" evidence="7">
    <location>
        <begin position="53"/>
        <end position="74"/>
    </location>
</feature>
<comment type="subcellular location">
    <subcellularLocation>
        <location evidence="1">Membrane</location>
        <topology evidence="1">Multi-pass membrane protein</topology>
    </subcellularLocation>
</comment>
<keyword evidence="5 7" id="KW-0472">Membrane</keyword>
<dbReference type="GO" id="GO:0016020">
    <property type="term" value="C:membrane"/>
    <property type="evidence" value="ECO:0007669"/>
    <property type="project" value="UniProtKB-SubCell"/>
</dbReference>
<dbReference type="Gene3D" id="1.20.1250.20">
    <property type="entry name" value="MFS general substrate transporter like domains"/>
    <property type="match status" value="2"/>
</dbReference>
<dbReference type="PANTHER" id="PTHR43791">
    <property type="entry name" value="PERMEASE-RELATED"/>
    <property type="match status" value="1"/>
</dbReference>
<evidence type="ECO:0000256" key="5">
    <source>
        <dbReference type="ARBA" id="ARBA00023136"/>
    </source>
</evidence>
<dbReference type="GeneID" id="17355290"/>
<keyword evidence="10" id="KW-1185">Reference proteome</keyword>
<dbReference type="OrthoDB" id="196786at2759"/>
<dbReference type="InterPro" id="IPR011701">
    <property type="entry name" value="MFS"/>
</dbReference>
<evidence type="ECO:0000256" key="1">
    <source>
        <dbReference type="ARBA" id="ARBA00004141"/>
    </source>
</evidence>